<feature type="transmembrane region" description="Helical" evidence="4">
    <location>
        <begin position="376"/>
        <end position="394"/>
    </location>
</feature>
<dbReference type="EC" id="2.7.7.65" evidence="2"/>
<keyword evidence="4" id="KW-0812">Transmembrane</keyword>
<feature type="domain" description="GGDEF" evidence="5">
    <location>
        <begin position="462"/>
        <end position="602"/>
    </location>
</feature>
<evidence type="ECO:0000256" key="1">
    <source>
        <dbReference type="ARBA" id="ARBA00001946"/>
    </source>
</evidence>
<proteinExistence type="predicted"/>
<dbReference type="GO" id="GO:0052621">
    <property type="term" value="F:diguanylate cyclase activity"/>
    <property type="evidence" value="ECO:0007669"/>
    <property type="project" value="UniProtKB-EC"/>
</dbReference>
<dbReference type="KEGG" id="asem:NNL22_14950"/>
<feature type="transmembrane region" description="Helical" evidence="4">
    <location>
        <begin position="255"/>
        <end position="279"/>
    </location>
</feature>
<dbReference type="SUPFAM" id="SSF55073">
    <property type="entry name" value="Nucleotide cyclase"/>
    <property type="match status" value="1"/>
</dbReference>
<reference evidence="6" key="1">
    <citation type="submission" date="2022-07" db="EMBL/GenBank/DDBJ databases">
        <title>Alkalimarinus sp. nov., isolated from gut of a Alitta virens.</title>
        <authorList>
            <person name="Yang A.I."/>
            <person name="Shin N.-R."/>
        </authorList>
    </citation>
    <scope>NUCLEOTIDE SEQUENCE</scope>
    <source>
        <strain evidence="6">FA028</strain>
    </source>
</reference>
<dbReference type="InterPro" id="IPR000160">
    <property type="entry name" value="GGDEF_dom"/>
</dbReference>
<dbReference type="Gene3D" id="3.30.70.270">
    <property type="match status" value="1"/>
</dbReference>
<dbReference type="InterPro" id="IPR050469">
    <property type="entry name" value="Diguanylate_Cyclase"/>
</dbReference>
<name>A0A9E8HPT4_9ALTE</name>
<feature type="transmembrane region" description="Helical" evidence="4">
    <location>
        <begin position="196"/>
        <end position="218"/>
    </location>
</feature>
<evidence type="ECO:0000256" key="4">
    <source>
        <dbReference type="SAM" id="Phobius"/>
    </source>
</evidence>
<gene>
    <name evidence="6" type="ORF">NNL22_14950</name>
</gene>
<comment type="cofactor">
    <cofactor evidence="1">
        <name>Mg(2+)</name>
        <dbReference type="ChEBI" id="CHEBI:18420"/>
    </cofactor>
</comment>
<dbReference type="InterPro" id="IPR043128">
    <property type="entry name" value="Rev_trsase/Diguanyl_cyclase"/>
</dbReference>
<dbReference type="RefSeq" id="WP_251812521.1">
    <property type="nucleotide sequence ID" value="NZ_CP101527.1"/>
</dbReference>
<dbReference type="GO" id="GO:1902201">
    <property type="term" value="P:negative regulation of bacterial-type flagellum-dependent cell motility"/>
    <property type="evidence" value="ECO:0007669"/>
    <property type="project" value="TreeGrafter"/>
</dbReference>
<dbReference type="AlphaFoldDB" id="A0A9E8HPT4"/>
<evidence type="ECO:0000256" key="3">
    <source>
        <dbReference type="ARBA" id="ARBA00034247"/>
    </source>
</evidence>
<feature type="transmembrane region" description="Helical" evidence="4">
    <location>
        <begin position="342"/>
        <end position="364"/>
    </location>
</feature>
<evidence type="ECO:0000313" key="6">
    <source>
        <dbReference type="EMBL" id="UZW74306.1"/>
    </source>
</evidence>
<keyword evidence="4" id="KW-0472">Membrane</keyword>
<evidence type="ECO:0000313" key="7">
    <source>
        <dbReference type="Proteomes" id="UP001164472"/>
    </source>
</evidence>
<keyword evidence="6" id="KW-0548">Nucleotidyltransferase</keyword>
<dbReference type="CDD" id="cd01949">
    <property type="entry name" value="GGDEF"/>
    <property type="match status" value="1"/>
</dbReference>
<dbReference type="Proteomes" id="UP001164472">
    <property type="component" value="Chromosome"/>
</dbReference>
<accession>A0A9E8HPT4</accession>
<comment type="catalytic activity">
    <reaction evidence="3">
        <text>2 GTP = 3',3'-c-di-GMP + 2 diphosphate</text>
        <dbReference type="Rhea" id="RHEA:24898"/>
        <dbReference type="ChEBI" id="CHEBI:33019"/>
        <dbReference type="ChEBI" id="CHEBI:37565"/>
        <dbReference type="ChEBI" id="CHEBI:58805"/>
        <dbReference type="EC" id="2.7.7.65"/>
    </reaction>
</comment>
<evidence type="ECO:0000256" key="2">
    <source>
        <dbReference type="ARBA" id="ARBA00012528"/>
    </source>
</evidence>
<keyword evidence="4" id="KW-1133">Transmembrane helix</keyword>
<dbReference type="InterPro" id="IPR029787">
    <property type="entry name" value="Nucleotide_cyclase"/>
</dbReference>
<dbReference type="EMBL" id="CP101527">
    <property type="protein sequence ID" value="UZW74306.1"/>
    <property type="molecule type" value="Genomic_DNA"/>
</dbReference>
<organism evidence="6 7">
    <name type="scientific">Alkalimarinus sediminis</name>
    <dbReference type="NCBI Taxonomy" id="1632866"/>
    <lineage>
        <taxon>Bacteria</taxon>
        <taxon>Pseudomonadati</taxon>
        <taxon>Pseudomonadota</taxon>
        <taxon>Gammaproteobacteria</taxon>
        <taxon>Alteromonadales</taxon>
        <taxon>Alteromonadaceae</taxon>
        <taxon>Alkalimarinus</taxon>
    </lineage>
</organism>
<dbReference type="PANTHER" id="PTHR45138">
    <property type="entry name" value="REGULATORY COMPONENTS OF SENSORY TRANSDUCTION SYSTEM"/>
    <property type="match status" value="1"/>
</dbReference>
<keyword evidence="6" id="KW-0808">Transferase</keyword>
<dbReference type="PROSITE" id="PS51257">
    <property type="entry name" value="PROKAR_LIPOPROTEIN"/>
    <property type="match status" value="1"/>
</dbReference>
<dbReference type="GO" id="GO:0043709">
    <property type="term" value="P:cell adhesion involved in single-species biofilm formation"/>
    <property type="evidence" value="ECO:0007669"/>
    <property type="project" value="TreeGrafter"/>
</dbReference>
<dbReference type="FunFam" id="3.30.70.270:FF:000001">
    <property type="entry name" value="Diguanylate cyclase domain protein"/>
    <property type="match status" value="1"/>
</dbReference>
<evidence type="ECO:0000259" key="5">
    <source>
        <dbReference type="PROSITE" id="PS50887"/>
    </source>
</evidence>
<dbReference type="PANTHER" id="PTHR45138:SF9">
    <property type="entry name" value="DIGUANYLATE CYCLASE DGCM-RELATED"/>
    <property type="match status" value="1"/>
</dbReference>
<dbReference type="PROSITE" id="PS50887">
    <property type="entry name" value="GGDEF"/>
    <property type="match status" value="1"/>
</dbReference>
<feature type="transmembrane region" description="Helical" evidence="4">
    <location>
        <begin position="316"/>
        <end position="335"/>
    </location>
</feature>
<feature type="transmembrane region" description="Helical" evidence="4">
    <location>
        <begin position="225"/>
        <end position="243"/>
    </location>
</feature>
<protein>
    <recommendedName>
        <fullName evidence="2">diguanylate cyclase</fullName>
        <ecNumber evidence="2">2.7.7.65</ecNumber>
    </recommendedName>
</protein>
<dbReference type="Pfam" id="PF00990">
    <property type="entry name" value="GGDEF"/>
    <property type="match status" value="1"/>
</dbReference>
<dbReference type="SMART" id="SM00267">
    <property type="entry name" value="GGDEF"/>
    <property type="match status" value="1"/>
</dbReference>
<keyword evidence="7" id="KW-1185">Reference proteome</keyword>
<dbReference type="NCBIfam" id="TIGR00254">
    <property type="entry name" value="GGDEF"/>
    <property type="match status" value="1"/>
</dbReference>
<feature type="transmembrane region" description="Helical" evidence="4">
    <location>
        <begin position="286"/>
        <end position="304"/>
    </location>
</feature>
<sequence>MLLRANTQLELYRFANKVAAFVLIVFAYSCLTASVGLAEETSLPQERQIITSEWSYHWGDLPKDNLNNQWDYNNVQWKQTSTPGNIPGRTDEKIVWLKVDLPQKGWRDPYLFITSADLTIQAFQNDQKIYQFGNIDDQGNSKFEGWPWHIIRLPDNYQNHSLYLRIYSDYPYIGLSGEISIGDRFDLLNEVYHRGIAGLSFTLIVLLAGVISAIMGVIKKDRGAAICTGLLSFNLALMMFAENELSQVVWFEPLFWRYVAAFCYFLVPGFLAGIVLAWCKDKTPKVAFGVLITTALFFITVATLSTFTDFNFINAYPYFDLLFIILVLALVLGCLKQFKELGLPGILMSFGIMTLFISLLLDMLSAHDLIDWIGHAGQWGLVSFTLTSLAIYLVQDWKQQIALTKLTEHLEAEVEVRTRELQSNKKQLEQLAREDFLTSLLNRRAFSESALIEVSNAIRFNHPLSLLLFDIDHFKEINDQYGHSVGDKVLKAIATTSKESCREGELVCRFGGEEFVILLHATDSDYAPILAERLREKINKIAIQVDETTVSITASFGLICMNTPHQFEGSAEQLLEKLLAAADKVMYEVKVSGRDAVKVCDLSPDIELHARVS</sequence>
<dbReference type="GO" id="GO:0005886">
    <property type="term" value="C:plasma membrane"/>
    <property type="evidence" value="ECO:0007669"/>
    <property type="project" value="TreeGrafter"/>
</dbReference>